<dbReference type="InterPro" id="IPR036412">
    <property type="entry name" value="HAD-like_sf"/>
</dbReference>
<dbReference type="SUPFAM" id="SSF56784">
    <property type="entry name" value="HAD-like"/>
    <property type="match status" value="1"/>
</dbReference>
<comment type="caution">
    <text evidence="1">The sequence shown here is derived from an EMBL/GenBank/DDBJ whole genome shotgun (WGS) entry which is preliminary data.</text>
</comment>
<dbReference type="Proteomes" id="UP001521931">
    <property type="component" value="Unassembled WGS sequence"/>
</dbReference>
<reference evidence="1 2" key="1">
    <citation type="submission" date="2022-02" db="EMBL/GenBank/DDBJ databases">
        <title>Uncovering new skin microbiome diversity through culturing and metagenomics.</title>
        <authorList>
            <person name="Conlan S."/>
            <person name="Deming C."/>
            <person name="Nisc Comparative Sequencing Program N."/>
            <person name="Segre J.A."/>
        </authorList>
    </citation>
    <scope>NUCLEOTIDE SEQUENCE [LARGE SCALE GENOMIC DNA]</scope>
    <source>
        <strain evidence="1 2">ACRQZ</strain>
    </source>
</reference>
<dbReference type="InterPro" id="IPR023214">
    <property type="entry name" value="HAD_sf"/>
</dbReference>
<sequence>MRTRGVVLAVEALLDVPGATARAMSIEGRSAGHPRYERPLPGEGAVERLGAARAGVIQPYADAPPALDHLLAAGIRVALLVRREDPVLRRGLERLGLDERGDHRVLALGPDDLAGSAAASDLCRAACAALGTLPAETVVVGDAPLVQGALHAGLRAVWIDRADRRELEDVPTIPSLDSLPTALALD</sequence>
<keyword evidence="2" id="KW-1185">Reference proteome</keyword>
<dbReference type="RefSeq" id="WP_239261627.1">
    <property type="nucleotide sequence ID" value="NZ_JAKRCV010000002.1"/>
</dbReference>
<dbReference type="Pfam" id="PF00702">
    <property type="entry name" value="Hydrolase"/>
    <property type="match status" value="1"/>
</dbReference>
<evidence type="ECO:0000313" key="1">
    <source>
        <dbReference type="EMBL" id="MCG7320571.1"/>
    </source>
</evidence>
<name>A0ABS9PY68_9MICO</name>
<evidence type="ECO:0000313" key="2">
    <source>
        <dbReference type="Proteomes" id="UP001521931"/>
    </source>
</evidence>
<proteinExistence type="predicted"/>
<protein>
    <recommendedName>
        <fullName evidence="3">HAD family hydrolase</fullName>
    </recommendedName>
</protein>
<dbReference type="EMBL" id="JAKRCV010000002">
    <property type="protein sequence ID" value="MCG7320571.1"/>
    <property type="molecule type" value="Genomic_DNA"/>
</dbReference>
<evidence type="ECO:0008006" key="3">
    <source>
        <dbReference type="Google" id="ProtNLM"/>
    </source>
</evidence>
<organism evidence="1 2">
    <name type="scientific">Arsenicicoccus bolidensis</name>
    <dbReference type="NCBI Taxonomy" id="229480"/>
    <lineage>
        <taxon>Bacteria</taxon>
        <taxon>Bacillati</taxon>
        <taxon>Actinomycetota</taxon>
        <taxon>Actinomycetes</taxon>
        <taxon>Micrococcales</taxon>
        <taxon>Intrasporangiaceae</taxon>
        <taxon>Arsenicicoccus</taxon>
    </lineage>
</organism>
<dbReference type="Gene3D" id="3.40.50.1000">
    <property type="entry name" value="HAD superfamily/HAD-like"/>
    <property type="match status" value="1"/>
</dbReference>
<accession>A0ABS9PY68</accession>
<gene>
    <name evidence="1" type="ORF">MHL29_01505</name>
</gene>